<reference evidence="1 2" key="1">
    <citation type="journal article" date="2018" name="Mol. Biol. Evol.">
        <title>Broad Genomic Sampling Reveals a Smut Pathogenic Ancestry of the Fungal Clade Ustilaginomycotina.</title>
        <authorList>
            <person name="Kijpornyongpan T."/>
            <person name="Mondo S.J."/>
            <person name="Barry K."/>
            <person name="Sandor L."/>
            <person name="Lee J."/>
            <person name="Lipzen A."/>
            <person name="Pangilinan J."/>
            <person name="LaButti K."/>
            <person name="Hainaut M."/>
            <person name="Henrissat B."/>
            <person name="Grigoriev I.V."/>
            <person name="Spatafora J.W."/>
            <person name="Aime M.C."/>
        </authorList>
    </citation>
    <scope>NUCLEOTIDE SEQUENCE [LARGE SCALE GENOMIC DNA]</scope>
    <source>
        <strain evidence="1 2">SA 807</strain>
    </source>
</reference>
<dbReference type="EMBL" id="KZ819817">
    <property type="protein sequence ID" value="PWN51788.1"/>
    <property type="molecule type" value="Genomic_DNA"/>
</dbReference>
<evidence type="ECO:0000313" key="1">
    <source>
        <dbReference type="EMBL" id="PWN51788.1"/>
    </source>
</evidence>
<dbReference type="Proteomes" id="UP000245626">
    <property type="component" value="Unassembled WGS sequence"/>
</dbReference>
<accession>A0ACD0P0W6</accession>
<evidence type="ECO:0000313" key="2">
    <source>
        <dbReference type="Proteomes" id="UP000245626"/>
    </source>
</evidence>
<proteinExistence type="predicted"/>
<keyword evidence="2" id="KW-1185">Reference proteome</keyword>
<name>A0ACD0P0W6_9BASI</name>
<protein>
    <submittedName>
        <fullName evidence="1">DnaJ-domain-containing protein</fullName>
    </submittedName>
</protein>
<gene>
    <name evidence="1" type="ORF">IE53DRAFT_313292</name>
</gene>
<sequence>MEAPLPDYYQTLGVLPTASSAEIKEAYKKKSLATHPDRFPNASTQERQRYTQRFQTLADAYYVLSDPDRRAEYDQIKSSRPSSSFFDYSSEQDTEKEQGASASFFSHFFSSPDSEPSEAGTESEGLPRGQPQANGIFADVFEELLRPEVHRVAPIWKWIGSASGGALGFIVGNIPGAIGGAVVGSQLGAIRDAKGKSVAEVFINLGASQRAEVLTRLFQKIVTQQ</sequence>
<organism evidence="1 2">
    <name type="scientific">Violaceomyces palustris</name>
    <dbReference type="NCBI Taxonomy" id="1673888"/>
    <lineage>
        <taxon>Eukaryota</taxon>
        <taxon>Fungi</taxon>
        <taxon>Dikarya</taxon>
        <taxon>Basidiomycota</taxon>
        <taxon>Ustilaginomycotina</taxon>
        <taxon>Ustilaginomycetes</taxon>
        <taxon>Violaceomycetales</taxon>
        <taxon>Violaceomycetaceae</taxon>
        <taxon>Violaceomyces</taxon>
    </lineage>
</organism>